<dbReference type="PANTHER" id="PTHR24186:SF45">
    <property type="entry name" value="PGG DOMAIN-CONTAINING PROTEIN"/>
    <property type="match status" value="1"/>
</dbReference>
<reference evidence="3" key="2">
    <citation type="submission" date="2018-03" db="EMBL/GenBank/DDBJ databases">
        <title>The Triticum urartu genome reveals the dynamic nature of wheat genome evolution.</title>
        <authorList>
            <person name="Ling H."/>
            <person name="Ma B."/>
            <person name="Shi X."/>
            <person name="Liu H."/>
            <person name="Dong L."/>
            <person name="Sun H."/>
            <person name="Cao Y."/>
            <person name="Gao Q."/>
            <person name="Zheng S."/>
            <person name="Li Y."/>
            <person name="Yu Y."/>
            <person name="Du H."/>
            <person name="Qi M."/>
            <person name="Li Y."/>
            <person name="Yu H."/>
            <person name="Cui Y."/>
            <person name="Wang N."/>
            <person name="Chen C."/>
            <person name="Wu H."/>
            <person name="Zhao Y."/>
            <person name="Zhang J."/>
            <person name="Li Y."/>
            <person name="Zhou W."/>
            <person name="Zhang B."/>
            <person name="Hu W."/>
            <person name="Eijk M."/>
            <person name="Tang J."/>
            <person name="Witsenboer H."/>
            <person name="Zhao S."/>
            <person name="Li Z."/>
            <person name="Zhang A."/>
            <person name="Wang D."/>
            <person name="Liang C."/>
        </authorList>
    </citation>
    <scope>NUCLEOTIDE SEQUENCE [LARGE SCALE GENOMIC DNA]</scope>
    <source>
        <strain evidence="3">cv. G1812</strain>
    </source>
</reference>
<dbReference type="SUPFAM" id="SSF48403">
    <property type="entry name" value="Ankyrin repeat"/>
    <property type="match status" value="1"/>
</dbReference>
<accession>A0A8R7V1W4</accession>
<name>A0A8R7V1W4_TRIUA</name>
<dbReference type="Proteomes" id="UP000015106">
    <property type="component" value="Chromosome 6"/>
</dbReference>
<keyword evidence="4" id="KW-1185">Reference proteome</keyword>
<dbReference type="EnsemblPlants" id="TuG1812G0600004360.01.T01">
    <property type="protein sequence ID" value="TuG1812G0600004360.01.T01"/>
    <property type="gene ID" value="TuG1812G0600004360.01"/>
</dbReference>
<keyword evidence="1" id="KW-0677">Repeat</keyword>
<organism evidence="3 4">
    <name type="scientific">Triticum urartu</name>
    <name type="common">Red wild einkorn</name>
    <name type="synonym">Crithodium urartu</name>
    <dbReference type="NCBI Taxonomy" id="4572"/>
    <lineage>
        <taxon>Eukaryota</taxon>
        <taxon>Viridiplantae</taxon>
        <taxon>Streptophyta</taxon>
        <taxon>Embryophyta</taxon>
        <taxon>Tracheophyta</taxon>
        <taxon>Spermatophyta</taxon>
        <taxon>Magnoliopsida</taxon>
        <taxon>Liliopsida</taxon>
        <taxon>Poales</taxon>
        <taxon>Poaceae</taxon>
        <taxon>BOP clade</taxon>
        <taxon>Pooideae</taxon>
        <taxon>Triticodae</taxon>
        <taxon>Triticeae</taxon>
        <taxon>Triticinae</taxon>
        <taxon>Triticum</taxon>
    </lineage>
</organism>
<proteinExistence type="predicted"/>
<evidence type="ECO:0000256" key="2">
    <source>
        <dbReference type="ARBA" id="ARBA00023043"/>
    </source>
</evidence>
<dbReference type="Pfam" id="PF13857">
    <property type="entry name" value="Ank_5"/>
    <property type="match status" value="1"/>
</dbReference>
<evidence type="ECO:0000256" key="1">
    <source>
        <dbReference type="ARBA" id="ARBA00022737"/>
    </source>
</evidence>
<reference evidence="4" key="1">
    <citation type="journal article" date="2013" name="Nature">
        <title>Draft genome of the wheat A-genome progenitor Triticum urartu.</title>
        <authorList>
            <person name="Ling H.Q."/>
            <person name="Zhao S."/>
            <person name="Liu D."/>
            <person name="Wang J."/>
            <person name="Sun H."/>
            <person name="Zhang C."/>
            <person name="Fan H."/>
            <person name="Li D."/>
            <person name="Dong L."/>
            <person name="Tao Y."/>
            <person name="Gao C."/>
            <person name="Wu H."/>
            <person name="Li Y."/>
            <person name="Cui Y."/>
            <person name="Guo X."/>
            <person name="Zheng S."/>
            <person name="Wang B."/>
            <person name="Yu K."/>
            <person name="Liang Q."/>
            <person name="Yang W."/>
            <person name="Lou X."/>
            <person name="Chen J."/>
            <person name="Feng M."/>
            <person name="Jian J."/>
            <person name="Zhang X."/>
            <person name="Luo G."/>
            <person name="Jiang Y."/>
            <person name="Liu J."/>
            <person name="Wang Z."/>
            <person name="Sha Y."/>
            <person name="Zhang B."/>
            <person name="Wu H."/>
            <person name="Tang D."/>
            <person name="Shen Q."/>
            <person name="Xue P."/>
            <person name="Zou S."/>
            <person name="Wang X."/>
            <person name="Liu X."/>
            <person name="Wang F."/>
            <person name="Yang Y."/>
            <person name="An X."/>
            <person name="Dong Z."/>
            <person name="Zhang K."/>
            <person name="Zhang X."/>
            <person name="Luo M.C."/>
            <person name="Dvorak J."/>
            <person name="Tong Y."/>
            <person name="Wang J."/>
            <person name="Yang H."/>
            <person name="Li Z."/>
            <person name="Wang D."/>
            <person name="Zhang A."/>
            <person name="Wang J."/>
        </authorList>
    </citation>
    <scope>NUCLEOTIDE SEQUENCE</scope>
    <source>
        <strain evidence="4">cv. G1812</strain>
    </source>
</reference>
<dbReference type="InterPro" id="IPR002110">
    <property type="entry name" value="Ankyrin_rpt"/>
</dbReference>
<dbReference type="Gene3D" id="1.25.40.20">
    <property type="entry name" value="Ankyrin repeat-containing domain"/>
    <property type="match status" value="1"/>
</dbReference>
<evidence type="ECO:0000313" key="3">
    <source>
        <dbReference type="EnsemblPlants" id="TuG1812G0600004360.01.T01"/>
    </source>
</evidence>
<dbReference type="InterPro" id="IPR036770">
    <property type="entry name" value="Ankyrin_rpt-contain_sf"/>
</dbReference>
<dbReference type="PANTHER" id="PTHR24186">
    <property type="entry name" value="PROTEIN PHOSPHATASE 1 REGULATORY SUBUNIT"/>
    <property type="match status" value="1"/>
</dbReference>
<sequence>KTAIVDYACRNISLSWILNIQDKDGNTALHIAVRKRSERMFCSLLGNRQVHLNLMNEKGETPSDIARQNLPSAMVYINESEADILRVLNYVGAKRGISHQGFLNEVDTDQAR</sequence>
<protein>
    <submittedName>
        <fullName evidence="3">Uncharacterized protein</fullName>
    </submittedName>
</protein>
<keyword evidence="2" id="KW-0040">ANK repeat</keyword>
<dbReference type="GO" id="GO:0005886">
    <property type="term" value="C:plasma membrane"/>
    <property type="evidence" value="ECO:0007669"/>
    <property type="project" value="TreeGrafter"/>
</dbReference>
<dbReference type="Gramene" id="TuG1812G0600004360.01.T01">
    <property type="protein sequence ID" value="TuG1812G0600004360.01.T01"/>
    <property type="gene ID" value="TuG1812G0600004360.01"/>
</dbReference>
<reference evidence="3" key="3">
    <citation type="submission" date="2022-06" db="UniProtKB">
        <authorList>
            <consortium name="EnsemblPlants"/>
        </authorList>
    </citation>
    <scope>IDENTIFICATION</scope>
</reference>
<dbReference type="AlphaFoldDB" id="A0A8R7V1W4"/>
<evidence type="ECO:0000313" key="4">
    <source>
        <dbReference type="Proteomes" id="UP000015106"/>
    </source>
</evidence>